<dbReference type="Proteomes" id="UP000031843">
    <property type="component" value="Chromosome main"/>
</dbReference>
<reference evidence="1 2" key="1">
    <citation type="journal article" date="2015" name="Genome Announc.">
        <title>Complete Genome Sequence of Cupriavidus basilensis 4G11, Isolated from the Oak Ridge Field Research Center Site.</title>
        <authorList>
            <person name="Ray J."/>
            <person name="Waters R.J."/>
            <person name="Skerker J.M."/>
            <person name="Kuehl J.V."/>
            <person name="Price M.N."/>
            <person name="Huang J."/>
            <person name="Chakraborty R."/>
            <person name="Arkin A.P."/>
            <person name="Deutschbauer A."/>
        </authorList>
    </citation>
    <scope>NUCLEOTIDE SEQUENCE [LARGE SCALE GENOMIC DNA]</scope>
    <source>
        <strain evidence="1">4G11</strain>
    </source>
</reference>
<dbReference type="KEGG" id="cbw:RR42_m1418"/>
<dbReference type="EMBL" id="CP010536">
    <property type="protein sequence ID" value="AJG18819.1"/>
    <property type="molecule type" value="Genomic_DNA"/>
</dbReference>
<name>A0A0C4Y9A8_9BURK</name>
<protein>
    <submittedName>
        <fullName evidence="1">Uncharacterized protein</fullName>
    </submittedName>
</protein>
<keyword evidence="2" id="KW-1185">Reference proteome</keyword>
<sequence>MWLKSGLGTIPPVVELSMKYGGAIILAVIITKAIERPSLRLRDHLFPAQRSTAETDPVTANA</sequence>
<accession>A0A0C4Y9A8</accession>
<evidence type="ECO:0000313" key="2">
    <source>
        <dbReference type="Proteomes" id="UP000031843"/>
    </source>
</evidence>
<gene>
    <name evidence="1" type="ORF">RR42_m1418</name>
</gene>
<proteinExistence type="predicted"/>
<evidence type="ECO:0000313" key="1">
    <source>
        <dbReference type="EMBL" id="AJG18819.1"/>
    </source>
</evidence>
<organism evidence="1 2">
    <name type="scientific">Cupriavidus basilensis</name>
    <dbReference type="NCBI Taxonomy" id="68895"/>
    <lineage>
        <taxon>Bacteria</taxon>
        <taxon>Pseudomonadati</taxon>
        <taxon>Pseudomonadota</taxon>
        <taxon>Betaproteobacteria</taxon>
        <taxon>Burkholderiales</taxon>
        <taxon>Burkholderiaceae</taxon>
        <taxon>Cupriavidus</taxon>
    </lineage>
</organism>
<dbReference type="AlphaFoldDB" id="A0A0C4Y9A8"/>